<comment type="pathway">
    <text evidence="3">Porphyrin-containing compound metabolism; protoporphyrin-IX biosynthesis; protoporphyrinogen-IX from coproporphyrinogen-III (AdoMet route): step 1/1.</text>
</comment>
<accession>A0A160U1H8</accession>
<dbReference type="CDD" id="cd01335">
    <property type="entry name" value="Radical_SAM"/>
    <property type="match status" value="1"/>
</dbReference>
<dbReference type="SFLD" id="SFLDG01065">
    <property type="entry name" value="anaerobic_coproporphyrinogen-I"/>
    <property type="match status" value="1"/>
</dbReference>
<comment type="subcellular location">
    <subcellularLocation>
        <location evidence="2">Cytoplasm</location>
    </subcellularLocation>
</comment>
<keyword evidence="14" id="KW-0627">Porphyrin biosynthesis</keyword>
<comment type="similarity">
    <text evidence="4">Belongs to the anaerobic coproporphyrinogen-III oxidase family.</text>
</comment>
<dbReference type="PANTHER" id="PTHR13932:SF6">
    <property type="entry name" value="OXYGEN-INDEPENDENT COPROPORPHYRINOGEN III OXIDASE"/>
    <property type="match status" value="1"/>
</dbReference>
<dbReference type="GO" id="GO:0051989">
    <property type="term" value="F:coproporphyrinogen dehydrogenase activity"/>
    <property type="evidence" value="ECO:0007669"/>
    <property type="project" value="UniProtKB-EC"/>
</dbReference>
<dbReference type="InterPro" id="IPR058240">
    <property type="entry name" value="rSAM_sf"/>
</dbReference>
<dbReference type="InterPro" id="IPR006638">
    <property type="entry name" value="Elp3/MiaA/NifB-like_rSAM"/>
</dbReference>
<evidence type="ECO:0000256" key="10">
    <source>
        <dbReference type="ARBA" id="ARBA00022723"/>
    </source>
</evidence>
<dbReference type="InterPro" id="IPR004558">
    <property type="entry name" value="Coprogen_oxidase_HemN"/>
</dbReference>
<evidence type="ECO:0000256" key="7">
    <source>
        <dbReference type="ARBA" id="ARBA00022485"/>
    </source>
</evidence>
<dbReference type="UniPathway" id="UPA00251">
    <property type="reaction ID" value="UER00323"/>
</dbReference>
<dbReference type="NCBIfam" id="TIGR00538">
    <property type="entry name" value="hemN"/>
    <property type="match status" value="1"/>
</dbReference>
<evidence type="ECO:0000256" key="3">
    <source>
        <dbReference type="ARBA" id="ARBA00004785"/>
    </source>
</evidence>
<evidence type="ECO:0000256" key="1">
    <source>
        <dbReference type="ARBA" id="ARBA00001966"/>
    </source>
</evidence>
<proteinExistence type="inferred from homology"/>
<comment type="catalytic activity">
    <reaction evidence="15">
        <text>coproporphyrinogen III + 2 S-adenosyl-L-methionine = protoporphyrinogen IX + 2 5'-deoxyadenosine + 2 L-methionine + 2 CO2</text>
        <dbReference type="Rhea" id="RHEA:15425"/>
        <dbReference type="ChEBI" id="CHEBI:16526"/>
        <dbReference type="ChEBI" id="CHEBI:17319"/>
        <dbReference type="ChEBI" id="CHEBI:57307"/>
        <dbReference type="ChEBI" id="CHEBI:57309"/>
        <dbReference type="ChEBI" id="CHEBI:57844"/>
        <dbReference type="ChEBI" id="CHEBI:59789"/>
        <dbReference type="EC" id="1.3.98.3"/>
    </reaction>
</comment>
<comment type="cofactor">
    <cofactor evidence="1">
        <name>[4Fe-4S] cluster</name>
        <dbReference type="ChEBI" id="CHEBI:49883"/>
    </cofactor>
</comment>
<dbReference type="GO" id="GO:0004109">
    <property type="term" value="F:coproporphyrinogen oxidase activity"/>
    <property type="evidence" value="ECO:0007669"/>
    <property type="project" value="InterPro"/>
</dbReference>
<dbReference type="Gene3D" id="1.10.10.920">
    <property type="match status" value="1"/>
</dbReference>
<dbReference type="PANTHER" id="PTHR13932">
    <property type="entry name" value="COPROPORPHYRINIGEN III OXIDASE"/>
    <property type="match status" value="1"/>
</dbReference>
<keyword evidence="13" id="KW-0411">Iron-sulfur</keyword>
<sequence length="449" mass="48513">MKQAWIPFASRPVPRYTSYPTAADFTPQVAETEAGIWASQTAPDKPISVYIHVPFCEKLCFYCGCATSVPNGYTRIAAYLETLHREIDLWARALGAHDGMAHLHFGGGSPNALSAEDFKDLVAHASRAFGLRPGAEIAVEIDPRGLTPDFIHAMAASGVNRVSFGVQTLSATVQQAVGRIQPKVLLSEGIARLHEAGIGAINMDLMYGLPYQTVTDVEEAAHFAAEMGAARISLFGYAHVPWFAKHQAAIDEDALPGLEARFEQAEAGARTLELAGYQAIGLDHFARADDSLTQAARTGALHRNFQGYTDDPCDTLVGIGSTAISQFSGGYIQNFKERTAWRAAIEAGRLPVERGVALTEDDRLRARAIETLMCQMEVDVDGLCREMGAAPDSLADALETARFLQSAGLCRIAGSTIQVPPDARLFLRTVAQCLDGRYKPAPRRHAKAV</sequence>
<keyword evidence="10" id="KW-0479">Metal-binding</keyword>
<keyword evidence="12" id="KW-0408">Iron</keyword>
<evidence type="ECO:0000256" key="2">
    <source>
        <dbReference type="ARBA" id="ARBA00004496"/>
    </source>
</evidence>
<gene>
    <name evidence="17" type="ORF">MGWOODY_Hyp547</name>
</gene>
<dbReference type="GO" id="GO:0005737">
    <property type="term" value="C:cytoplasm"/>
    <property type="evidence" value="ECO:0007669"/>
    <property type="project" value="UniProtKB-SubCell"/>
</dbReference>
<dbReference type="SFLD" id="SFLDS00029">
    <property type="entry name" value="Radical_SAM"/>
    <property type="match status" value="1"/>
</dbReference>
<comment type="subunit">
    <text evidence="5">Monomer.</text>
</comment>
<evidence type="ECO:0000256" key="6">
    <source>
        <dbReference type="ARBA" id="ARBA00011912"/>
    </source>
</evidence>
<evidence type="ECO:0000256" key="15">
    <source>
        <dbReference type="ARBA" id="ARBA00048321"/>
    </source>
</evidence>
<keyword evidence="7" id="KW-0004">4Fe-4S</keyword>
<evidence type="ECO:0000313" key="17">
    <source>
        <dbReference type="EMBL" id="CUS57438.1"/>
    </source>
</evidence>
<dbReference type="Pfam" id="PF04055">
    <property type="entry name" value="Radical_SAM"/>
    <property type="match status" value="1"/>
</dbReference>
<evidence type="ECO:0000256" key="13">
    <source>
        <dbReference type="ARBA" id="ARBA00023014"/>
    </source>
</evidence>
<feature type="domain" description="Radical SAM core" evidence="16">
    <location>
        <begin position="41"/>
        <end position="275"/>
    </location>
</feature>
<dbReference type="SMART" id="SM00729">
    <property type="entry name" value="Elp3"/>
    <property type="match status" value="1"/>
</dbReference>
<protein>
    <recommendedName>
        <fullName evidence="6">coproporphyrinogen dehydrogenase</fullName>
        <ecNumber evidence="6">1.3.98.3</ecNumber>
    </recommendedName>
</protein>
<dbReference type="AlphaFoldDB" id="A0A160U1H8"/>
<dbReference type="GO" id="GO:0046872">
    <property type="term" value="F:metal ion binding"/>
    <property type="evidence" value="ECO:0007669"/>
    <property type="project" value="UniProtKB-KW"/>
</dbReference>
<keyword evidence="9" id="KW-0949">S-adenosyl-L-methionine</keyword>
<dbReference type="GO" id="GO:0051539">
    <property type="term" value="F:4 iron, 4 sulfur cluster binding"/>
    <property type="evidence" value="ECO:0007669"/>
    <property type="project" value="UniProtKB-KW"/>
</dbReference>
<dbReference type="PIRSF" id="PIRSF000167">
    <property type="entry name" value="HemN"/>
    <property type="match status" value="1"/>
</dbReference>
<evidence type="ECO:0000256" key="14">
    <source>
        <dbReference type="ARBA" id="ARBA00023244"/>
    </source>
</evidence>
<evidence type="ECO:0000259" key="16">
    <source>
        <dbReference type="PROSITE" id="PS51918"/>
    </source>
</evidence>
<dbReference type="SUPFAM" id="SSF102114">
    <property type="entry name" value="Radical SAM enzymes"/>
    <property type="match status" value="1"/>
</dbReference>
<dbReference type="Gene3D" id="3.80.30.20">
    <property type="entry name" value="tm_1862 like domain"/>
    <property type="match status" value="1"/>
</dbReference>
<dbReference type="PROSITE" id="PS51918">
    <property type="entry name" value="RADICAL_SAM"/>
    <property type="match status" value="1"/>
</dbReference>
<name>A0A160U1H8_9ZZZZ</name>
<reference evidence="17" key="1">
    <citation type="submission" date="2015-10" db="EMBL/GenBank/DDBJ databases">
        <authorList>
            <person name="Gilbert D.G."/>
        </authorList>
    </citation>
    <scope>NUCLEOTIDE SEQUENCE</scope>
</reference>
<evidence type="ECO:0000256" key="11">
    <source>
        <dbReference type="ARBA" id="ARBA00023002"/>
    </source>
</evidence>
<dbReference type="EMBL" id="CZQD01000042">
    <property type="protein sequence ID" value="CUS57438.1"/>
    <property type="molecule type" value="Genomic_DNA"/>
</dbReference>
<dbReference type="InterPro" id="IPR007197">
    <property type="entry name" value="rSAM"/>
</dbReference>
<evidence type="ECO:0000256" key="8">
    <source>
        <dbReference type="ARBA" id="ARBA00022490"/>
    </source>
</evidence>
<organism evidence="17">
    <name type="scientific">hydrothermal vent metagenome</name>
    <dbReference type="NCBI Taxonomy" id="652676"/>
    <lineage>
        <taxon>unclassified sequences</taxon>
        <taxon>metagenomes</taxon>
        <taxon>ecological metagenomes</taxon>
    </lineage>
</organism>
<evidence type="ECO:0000256" key="9">
    <source>
        <dbReference type="ARBA" id="ARBA00022691"/>
    </source>
</evidence>
<dbReference type="EC" id="1.3.98.3" evidence="6"/>
<dbReference type="GO" id="GO:0006782">
    <property type="term" value="P:protoporphyrinogen IX biosynthetic process"/>
    <property type="evidence" value="ECO:0007669"/>
    <property type="project" value="UniProtKB-UniPathway"/>
</dbReference>
<evidence type="ECO:0000256" key="5">
    <source>
        <dbReference type="ARBA" id="ARBA00011245"/>
    </source>
</evidence>
<keyword evidence="11 17" id="KW-0560">Oxidoreductase</keyword>
<keyword evidence="8" id="KW-0963">Cytoplasm</keyword>
<evidence type="ECO:0000256" key="4">
    <source>
        <dbReference type="ARBA" id="ARBA00005493"/>
    </source>
</evidence>
<dbReference type="InterPro" id="IPR023404">
    <property type="entry name" value="rSAM_horseshoe"/>
</dbReference>
<evidence type="ECO:0000256" key="12">
    <source>
        <dbReference type="ARBA" id="ARBA00023004"/>
    </source>
</evidence>
<dbReference type="InterPro" id="IPR034505">
    <property type="entry name" value="Coproporphyrinogen-III_oxidase"/>
</dbReference>